<reference evidence="8" key="1">
    <citation type="submission" date="2023-09" db="EMBL/GenBank/DDBJ databases">
        <title>Demequina sp. a novel bacteria isolated from Capsicum annuum.</title>
        <authorList>
            <person name="Humaira Z."/>
            <person name="Lee J."/>
            <person name="Cho D."/>
        </authorList>
    </citation>
    <scope>NUCLEOTIDE SEQUENCE</scope>
    <source>
        <strain evidence="8">PMTSA13</strain>
    </source>
</reference>
<dbReference type="PANTHER" id="PTHR43214:SF24">
    <property type="entry name" value="TRANSCRIPTIONAL REGULATORY PROTEIN NARL-RELATED"/>
    <property type="match status" value="1"/>
</dbReference>
<feature type="domain" description="HTH luxR-type" evidence="6">
    <location>
        <begin position="143"/>
        <end position="208"/>
    </location>
</feature>
<keyword evidence="3" id="KW-0238">DNA-binding</keyword>
<evidence type="ECO:0000256" key="4">
    <source>
        <dbReference type="ARBA" id="ARBA00023163"/>
    </source>
</evidence>
<accession>A0AA96JAL5</accession>
<dbReference type="Pfam" id="PF00196">
    <property type="entry name" value="GerE"/>
    <property type="match status" value="1"/>
</dbReference>
<dbReference type="InterPro" id="IPR058245">
    <property type="entry name" value="NreC/VraR/RcsB-like_REC"/>
</dbReference>
<keyword evidence="2" id="KW-0805">Transcription regulation</keyword>
<dbReference type="KEGG" id="dcp:RN607_13155"/>
<dbReference type="PANTHER" id="PTHR43214">
    <property type="entry name" value="TWO-COMPONENT RESPONSE REGULATOR"/>
    <property type="match status" value="1"/>
</dbReference>
<dbReference type="InterPro" id="IPR000792">
    <property type="entry name" value="Tscrpt_reg_LuxR_C"/>
</dbReference>
<organism evidence="8">
    <name type="scientific">Demequina capsici</name>
    <dbReference type="NCBI Taxonomy" id="3075620"/>
    <lineage>
        <taxon>Bacteria</taxon>
        <taxon>Bacillati</taxon>
        <taxon>Actinomycetota</taxon>
        <taxon>Actinomycetes</taxon>
        <taxon>Micrococcales</taxon>
        <taxon>Demequinaceae</taxon>
        <taxon>Demequina</taxon>
    </lineage>
</organism>
<dbReference type="SMART" id="SM00448">
    <property type="entry name" value="REC"/>
    <property type="match status" value="1"/>
</dbReference>
<dbReference type="GO" id="GO:0003677">
    <property type="term" value="F:DNA binding"/>
    <property type="evidence" value="ECO:0007669"/>
    <property type="project" value="UniProtKB-KW"/>
</dbReference>
<dbReference type="CDD" id="cd17535">
    <property type="entry name" value="REC_NarL-like"/>
    <property type="match status" value="1"/>
</dbReference>
<dbReference type="Gene3D" id="3.40.50.2300">
    <property type="match status" value="1"/>
</dbReference>
<dbReference type="RefSeq" id="WP_313543081.1">
    <property type="nucleotide sequence ID" value="NZ_CP134880.1"/>
</dbReference>
<dbReference type="InterPro" id="IPR011006">
    <property type="entry name" value="CheY-like_superfamily"/>
</dbReference>
<keyword evidence="1 5" id="KW-0597">Phosphoprotein</keyword>
<dbReference type="InterPro" id="IPR039420">
    <property type="entry name" value="WalR-like"/>
</dbReference>
<feature type="domain" description="Response regulatory" evidence="7">
    <location>
        <begin position="2"/>
        <end position="123"/>
    </location>
</feature>
<dbReference type="InterPro" id="IPR001789">
    <property type="entry name" value="Sig_transdc_resp-reg_receiver"/>
</dbReference>
<evidence type="ECO:0000259" key="7">
    <source>
        <dbReference type="PROSITE" id="PS50110"/>
    </source>
</evidence>
<dbReference type="Pfam" id="PF00072">
    <property type="entry name" value="Response_reg"/>
    <property type="match status" value="1"/>
</dbReference>
<evidence type="ECO:0000259" key="6">
    <source>
        <dbReference type="PROSITE" id="PS50043"/>
    </source>
</evidence>
<name>A0AA96JAL5_9MICO</name>
<evidence type="ECO:0000256" key="5">
    <source>
        <dbReference type="PROSITE-ProRule" id="PRU00169"/>
    </source>
</evidence>
<dbReference type="SMART" id="SM00421">
    <property type="entry name" value="HTH_LUXR"/>
    <property type="match status" value="1"/>
</dbReference>
<dbReference type="AlphaFoldDB" id="A0AA96JAL5"/>
<dbReference type="InterPro" id="IPR016032">
    <property type="entry name" value="Sig_transdc_resp-reg_C-effctor"/>
</dbReference>
<dbReference type="Proteomes" id="UP001303408">
    <property type="component" value="Chromosome"/>
</dbReference>
<dbReference type="EMBL" id="CP134880">
    <property type="protein sequence ID" value="WNM27133.1"/>
    <property type="molecule type" value="Genomic_DNA"/>
</dbReference>
<dbReference type="SUPFAM" id="SSF52172">
    <property type="entry name" value="CheY-like"/>
    <property type="match status" value="1"/>
</dbReference>
<proteinExistence type="predicted"/>
<dbReference type="PROSITE" id="PS50043">
    <property type="entry name" value="HTH_LUXR_2"/>
    <property type="match status" value="1"/>
</dbReference>
<dbReference type="PROSITE" id="PS50110">
    <property type="entry name" value="RESPONSE_REGULATORY"/>
    <property type="match status" value="1"/>
</dbReference>
<dbReference type="PRINTS" id="PR00038">
    <property type="entry name" value="HTHLUXR"/>
</dbReference>
<protein>
    <submittedName>
        <fullName evidence="8">Response regulator transcription factor</fullName>
    </submittedName>
</protein>
<evidence type="ECO:0000313" key="8">
    <source>
        <dbReference type="EMBL" id="WNM27133.1"/>
    </source>
</evidence>
<evidence type="ECO:0000256" key="1">
    <source>
        <dbReference type="ARBA" id="ARBA00022553"/>
    </source>
</evidence>
<dbReference type="GO" id="GO:0000160">
    <property type="term" value="P:phosphorelay signal transduction system"/>
    <property type="evidence" value="ECO:0007669"/>
    <property type="project" value="InterPro"/>
</dbReference>
<evidence type="ECO:0000256" key="3">
    <source>
        <dbReference type="ARBA" id="ARBA00023125"/>
    </source>
</evidence>
<evidence type="ECO:0000256" key="2">
    <source>
        <dbReference type="ARBA" id="ARBA00023015"/>
    </source>
</evidence>
<sequence>MRIVLADDSALVREGLVRLIAELGHEVVAAVGSATELLAAVREQGRPDVVVSDIRMPPRGADDGLVACLELRRELPGLPCVLLSQHMERAYAEELLADGRGGVGYLLKDRVTDIAAFGRAIESVAAGGTVLDPELAAALVSRHRDPLESLTPREREVLTLMTEGRSNAGIQETLVLSAGAVEKHVTSIFAKLGLVATPDDHRRVLAVLTSLGARRPSA</sequence>
<feature type="modified residue" description="4-aspartylphosphate" evidence="5">
    <location>
        <position position="53"/>
    </location>
</feature>
<dbReference type="SUPFAM" id="SSF46894">
    <property type="entry name" value="C-terminal effector domain of the bipartite response regulators"/>
    <property type="match status" value="1"/>
</dbReference>
<keyword evidence="4" id="KW-0804">Transcription</keyword>
<dbReference type="CDD" id="cd06170">
    <property type="entry name" value="LuxR_C_like"/>
    <property type="match status" value="1"/>
</dbReference>
<gene>
    <name evidence="8" type="ORF">RN607_13155</name>
</gene>
<dbReference type="GO" id="GO:0006355">
    <property type="term" value="P:regulation of DNA-templated transcription"/>
    <property type="evidence" value="ECO:0007669"/>
    <property type="project" value="InterPro"/>
</dbReference>